<name>A0ABS1UH22_9ACTN</name>
<keyword evidence="2" id="KW-1185">Reference proteome</keyword>
<reference evidence="1 2" key="1">
    <citation type="submission" date="2021-01" db="EMBL/GenBank/DDBJ databases">
        <title>Genome sequencing of Micromonospora fiedleri MG-37.</title>
        <authorList>
            <person name="Moreland P.E.J."/>
            <person name="Stach J.E.M."/>
        </authorList>
    </citation>
    <scope>NUCLEOTIDE SEQUENCE [LARGE SCALE GENOMIC DNA]</scope>
    <source>
        <strain evidence="1 2">MG-37</strain>
    </source>
</reference>
<protein>
    <submittedName>
        <fullName evidence="1">Uncharacterized protein</fullName>
    </submittedName>
</protein>
<evidence type="ECO:0000313" key="1">
    <source>
        <dbReference type="EMBL" id="MBL6275626.1"/>
    </source>
</evidence>
<comment type="caution">
    <text evidence="1">The sequence shown here is derived from an EMBL/GenBank/DDBJ whole genome shotgun (WGS) entry which is preliminary data.</text>
</comment>
<gene>
    <name evidence="1" type="ORF">JMF97_05575</name>
</gene>
<proteinExistence type="predicted"/>
<organism evidence="1 2">
    <name type="scientific">Micromonospora fiedleri</name>
    <dbReference type="NCBI Taxonomy" id="1157498"/>
    <lineage>
        <taxon>Bacteria</taxon>
        <taxon>Bacillati</taxon>
        <taxon>Actinomycetota</taxon>
        <taxon>Actinomycetes</taxon>
        <taxon>Micromonosporales</taxon>
        <taxon>Micromonosporaceae</taxon>
        <taxon>Micromonospora</taxon>
    </lineage>
</organism>
<sequence>MAPGIYLLTSAASPQFSQPITVRLIRERTDRHPYCGWTWIEVYQLDARGTAVDRRELYVRPDGLRPVPPSTGTCAAARRPTAKAAQ</sequence>
<accession>A0ABS1UH22</accession>
<dbReference type="Proteomes" id="UP000661193">
    <property type="component" value="Unassembled WGS sequence"/>
</dbReference>
<dbReference type="EMBL" id="JAETXL010000002">
    <property type="protein sequence ID" value="MBL6275626.1"/>
    <property type="molecule type" value="Genomic_DNA"/>
</dbReference>
<evidence type="ECO:0000313" key="2">
    <source>
        <dbReference type="Proteomes" id="UP000661193"/>
    </source>
</evidence>